<dbReference type="EMBL" id="BK015614">
    <property type="protein sequence ID" value="DAE15937.1"/>
    <property type="molecule type" value="Genomic_DNA"/>
</dbReference>
<protein>
    <submittedName>
        <fullName evidence="1">Uncharacterized protein</fullName>
    </submittedName>
</protein>
<accession>A0A8S5QAW0</accession>
<evidence type="ECO:0000313" key="1">
    <source>
        <dbReference type="EMBL" id="DAE15937.1"/>
    </source>
</evidence>
<name>A0A8S5QAW0_9CAUD</name>
<sequence length="65" mass="7811">MTLSVILKNQEKYTLYGVTEYSIEDKKYLKCTYIGKRPEYNYKNEIIKNEACFMLDAIVGYYIHR</sequence>
<organism evidence="1">
    <name type="scientific">Siphoviridae sp. ctfR912</name>
    <dbReference type="NCBI Taxonomy" id="2825596"/>
    <lineage>
        <taxon>Viruses</taxon>
        <taxon>Duplodnaviria</taxon>
        <taxon>Heunggongvirae</taxon>
        <taxon>Uroviricota</taxon>
        <taxon>Caudoviricetes</taxon>
    </lineage>
</organism>
<reference evidence="1" key="1">
    <citation type="journal article" date="2021" name="Proc. Natl. Acad. Sci. U.S.A.">
        <title>A Catalog of Tens of Thousands of Viruses from Human Metagenomes Reveals Hidden Associations with Chronic Diseases.</title>
        <authorList>
            <person name="Tisza M.J."/>
            <person name="Buck C.B."/>
        </authorList>
    </citation>
    <scope>NUCLEOTIDE SEQUENCE</scope>
    <source>
        <strain evidence="1">CtfR912</strain>
    </source>
</reference>
<proteinExistence type="predicted"/>